<dbReference type="AlphaFoldDB" id="A0A8K0XST6"/>
<evidence type="ECO:0000256" key="12">
    <source>
        <dbReference type="ARBA" id="ARBA00023136"/>
    </source>
</evidence>
<dbReference type="PROSITE" id="PS00086">
    <property type="entry name" value="CYTOCHROME_P450"/>
    <property type="match status" value="1"/>
</dbReference>
<evidence type="ECO:0000256" key="7">
    <source>
        <dbReference type="ARBA" id="ARBA00022723"/>
    </source>
</evidence>
<keyword evidence="12" id="KW-0472">Membrane</keyword>
<dbReference type="InterPro" id="IPR017972">
    <property type="entry name" value="Cyt_P450_CS"/>
</dbReference>
<dbReference type="Proteomes" id="UP000813824">
    <property type="component" value="Unassembled WGS sequence"/>
</dbReference>
<dbReference type="GO" id="GO:0005506">
    <property type="term" value="F:iron ion binding"/>
    <property type="evidence" value="ECO:0007669"/>
    <property type="project" value="InterPro"/>
</dbReference>
<evidence type="ECO:0000256" key="10">
    <source>
        <dbReference type="ARBA" id="ARBA00023004"/>
    </source>
</evidence>
<dbReference type="SUPFAM" id="SSF48264">
    <property type="entry name" value="Cytochrome P450"/>
    <property type="match status" value="1"/>
</dbReference>
<dbReference type="CDD" id="cd11069">
    <property type="entry name" value="CYP_FUM15-like"/>
    <property type="match status" value="1"/>
</dbReference>
<dbReference type="Pfam" id="PF00067">
    <property type="entry name" value="p450"/>
    <property type="match status" value="1"/>
</dbReference>
<dbReference type="PANTHER" id="PTHR24305:SF166">
    <property type="entry name" value="CYTOCHROME P450 12A4, MITOCHONDRIAL-RELATED"/>
    <property type="match status" value="1"/>
</dbReference>
<name>A0A8K0XST6_9AGAR</name>
<comment type="caution">
    <text evidence="15">The sequence shown here is derived from an EMBL/GenBank/DDBJ whole genome shotgun (WGS) entry which is preliminary data.</text>
</comment>
<evidence type="ECO:0000256" key="5">
    <source>
        <dbReference type="ARBA" id="ARBA00022617"/>
    </source>
</evidence>
<proteinExistence type="inferred from homology"/>
<dbReference type="PRINTS" id="PR00385">
    <property type="entry name" value="P450"/>
</dbReference>
<protein>
    <submittedName>
        <fullName evidence="15">Cytochrome P450</fullName>
    </submittedName>
</protein>
<evidence type="ECO:0000313" key="15">
    <source>
        <dbReference type="EMBL" id="KAH8103445.1"/>
    </source>
</evidence>
<dbReference type="GO" id="GO:0004497">
    <property type="term" value="F:monooxygenase activity"/>
    <property type="evidence" value="ECO:0007669"/>
    <property type="project" value="UniProtKB-KW"/>
</dbReference>
<feature type="binding site" description="axial binding residue" evidence="13">
    <location>
        <position position="477"/>
    </location>
    <ligand>
        <name>heme</name>
        <dbReference type="ChEBI" id="CHEBI:30413"/>
    </ligand>
    <ligandPart>
        <name>Fe</name>
        <dbReference type="ChEBI" id="CHEBI:18248"/>
    </ligandPart>
</feature>
<dbReference type="EMBL" id="JAEVFJ010000007">
    <property type="protein sequence ID" value="KAH8103445.1"/>
    <property type="molecule type" value="Genomic_DNA"/>
</dbReference>
<dbReference type="PRINTS" id="PR00463">
    <property type="entry name" value="EP450I"/>
</dbReference>
<gene>
    <name evidence="15" type="ORF">BXZ70DRAFT_730480</name>
</gene>
<dbReference type="GO" id="GO:0016020">
    <property type="term" value="C:membrane"/>
    <property type="evidence" value="ECO:0007669"/>
    <property type="project" value="UniProtKB-SubCell"/>
</dbReference>
<evidence type="ECO:0000256" key="11">
    <source>
        <dbReference type="ARBA" id="ARBA00023033"/>
    </source>
</evidence>
<evidence type="ECO:0000256" key="14">
    <source>
        <dbReference type="RuleBase" id="RU000461"/>
    </source>
</evidence>
<evidence type="ECO:0000256" key="8">
    <source>
        <dbReference type="ARBA" id="ARBA00022989"/>
    </source>
</evidence>
<dbReference type="InterPro" id="IPR001128">
    <property type="entry name" value="Cyt_P450"/>
</dbReference>
<reference evidence="15" key="1">
    <citation type="journal article" date="2021" name="New Phytol.">
        <title>Evolutionary innovations through gain and loss of genes in the ectomycorrhizal Boletales.</title>
        <authorList>
            <person name="Wu G."/>
            <person name="Miyauchi S."/>
            <person name="Morin E."/>
            <person name="Kuo A."/>
            <person name="Drula E."/>
            <person name="Varga T."/>
            <person name="Kohler A."/>
            <person name="Feng B."/>
            <person name="Cao Y."/>
            <person name="Lipzen A."/>
            <person name="Daum C."/>
            <person name="Hundley H."/>
            <person name="Pangilinan J."/>
            <person name="Johnson J."/>
            <person name="Barry K."/>
            <person name="LaButti K."/>
            <person name="Ng V."/>
            <person name="Ahrendt S."/>
            <person name="Min B."/>
            <person name="Choi I.G."/>
            <person name="Park H."/>
            <person name="Plett J.M."/>
            <person name="Magnuson J."/>
            <person name="Spatafora J.W."/>
            <person name="Nagy L.G."/>
            <person name="Henrissat B."/>
            <person name="Grigoriev I.V."/>
            <person name="Yang Z.L."/>
            <person name="Xu J."/>
            <person name="Martin F.M."/>
        </authorList>
    </citation>
    <scope>NUCLEOTIDE SEQUENCE</scope>
    <source>
        <strain evidence="15">KKN 215</strain>
    </source>
</reference>
<keyword evidence="16" id="KW-1185">Reference proteome</keyword>
<evidence type="ECO:0000256" key="1">
    <source>
        <dbReference type="ARBA" id="ARBA00001971"/>
    </source>
</evidence>
<dbReference type="InterPro" id="IPR002401">
    <property type="entry name" value="Cyt_P450_E_grp-I"/>
</dbReference>
<keyword evidence="5 13" id="KW-0349">Heme</keyword>
<sequence length="540" mass="60842">MSPLPIAPLLAGIVVLYLVYKRITRISLDDIPGPKADSFWLGNVGKLYRSVVGTVDFKWQEEFGGIAHIKGPLGQDMLWICDPKALQFIYHTAGYNFPKAPERRALSVLTTDHGLVFVDGDDHKRQRKVMLPAFGTPESKALFPIFSRCAAKITTKWKDMLFDAPGQTSIFNVTNWLSFATMDAIGEAAFDHNFGSIDNQGGEMVRVYQTLLVSTFGKLSDGKVFFMNMSRFIPLPLLELFYAYMPGIGMDLVKQNRATSHAFAREMIRNKSEALTDGKGSHDIMSILVKANHSENEKTKLSEFEMISQMRTLLLAGHETTSTTLTWGLWELAKHPEIQTRLRKEIHAAEAVLQSKGRTQFTVNDLDSMPYVQACMKEIMRYHPPVFHTQRRAGKDIMVPLSTPITTKSGKVIQEVLVPKETRVVLSVAAYNRDKSIWGEDAHEFNPDRWLNKPDKRETSVGVYSNLLTFSGGVRGCIGWRFAIYEVQAFMIELISNFEFSMTDEAKKIRREACLVMAPVVNDVSEGAQMPLRVSVAQRE</sequence>
<comment type="cofactor">
    <cofactor evidence="1 13">
        <name>heme</name>
        <dbReference type="ChEBI" id="CHEBI:30413"/>
    </cofactor>
</comment>
<dbReference type="InterPro" id="IPR036396">
    <property type="entry name" value="Cyt_P450_sf"/>
</dbReference>
<comment type="subcellular location">
    <subcellularLocation>
        <location evidence="2">Membrane</location>
    </subcellularLocation>
</comment>
<dbReference type="GO" id="GO:0020037">
    <property type="term" value="F:heme binding"/>
    <property type="evidence" value="ECO:0007669"/>
    <property type="project" value="InterPro"/>
</dbReference>
<evidence type="ECO:0000256" key="6">
    <source>
        <dbReference type="ARBA" id="ARBA00022692"/>
    </source>
</evidence>
<keyword evidence="8" id="KW-1133">Transmembrane helix</keyword>
<keyword evidence="6" id="KW-0812">Transmembrane</keyword>
<evidence type="ECO:0000256" key="4">
    <source>
        <dbReference type="ARBA" id="ARBA00010617"/>
    </source>
</evidence>
<evidence type="ECO:0000256" key="2">
    <source>
        <dbReference type="ARBA" id="ARBA00004370"/>
    </source>
</evidence>
<dbReference type="OrthoDB" id="1470350at2759"/>
<evidence type="ECO:0000313" key="16">
    <source>
        <dbReference type="Proteomes" id="UP000813824"/>
    </source>
</evidence>
<keyword evidence="10 13" id="KW-0408">Iron</keyword>
<comment type="pathway">
    <text evidence="3">Secondary metabolite biosynthesis; terpenoid biosynthesis.</text>
</comment>
<evidence type="ECO:0000256" key="9">
    <source>
        <dbReference type="ARBA" id="ARBA00023002"/>
    </source>
</evidence>
<keyword evidence="9 14" id="KW-0560">Oxidoreductase</keyword>
<dbReference type="GO" id="GO:0016705">
    <property type="term" value="F:oxidoreductase activity, acting on paired donors, with incorporation or reduction of molecular oxygen"/>
    <property type="evidence" value="ECO:0007669"/>
    <property type="project" value="InterPro"/>
</dbReference>
<evidence type="ECO:0000256" key="13">
    <source>
        <dbReference type="PIRSR" id="PIRSR602401-1"/>
    </source>
</evidence>
<dbReference type="InterPro" id="IPR050121">
    <property type="entry name" value="Cytochrome_P450_monoxygenase"/>
</dbReference>
<comment type="similarity">
    <text evidence="4 14">Belongs to the cytochrome P450 family.</text>
</comment>
<accession>A0A8K0XST6</accession>
<organism evidence="15 16">
    <name type="scientific">Cristinia sonorae</name>
    <dbReference type="NCBI Taxonomy" id="1940300"/>
    <lineage>
        <taxon>Eukaryota</taxon>
        <taxon>Fungi</taxon>
        <taxon>Dikarya</taxon>
        <taxon>Basidiomycota</taxon>
        <taxon>Agaricomycotina</taxon>
        <taxon>Agaricomycetes</taxon>
        <taxon>Agaricomycetidae</taxon>
        <taxon>Agaricales</taxon>
        <taxon>Pleurotineae</taxon>
        <taxon>Stephanosporaceae</taxon>
        <taxon>Cristinia</taxon>
    </lineage>
</organism>
<keyword evidence="7 13" id="KW-0479">Metal-binding</keyword>
<dbReference type="Gene3D" id="1.10.630.10">
    <property type="entry name" value="Cytochrome P450"/>
    <property type="match status" value="1"/>
</dbReference>
<dbReference type="PANTHER" id="PTHR24305">
    <property type="entry name" value="CYTOCHROME P450"/>
    <property type="match status" value="1"/>
</dbReference>
<evidence type="ECO:0000256" key="3">
    <source>
        <dbReference type="ARBA" id="ARBA00004721"/>
    </source>
</evidence>
<keyword evidence="11 14" id="KW-0503">Monooxygenase</keyword>